<proteinExistence type="predicted"/>
<name>A0A9C6WFF1_DROAB</name>
<dbReference type="GeneID" id="127565605"/>
<sequence length="119" mass="13475">MASCSAFLFEASSCSNCSSDGRAKLCERLSCTLGLAYRGWRGMQQDCNCCKYLGFVSRQGTYGFVRSRRQYGFGWCKVDAKNRWLAVRNVSSIVLKFLFCRDWIRLICTSDTKAPHIGP</sequence>
<gene>
    <name evidence="2" type="primary">LOC127565605</name>
</gene>
<accession>A0A9C6WFF1</accession>
<evidence type="ECO:0000313" key="2">
    <source>
        <dbReference type="RefSeq" id="XP_051860879.1"/>
    </source>
</evidence>
<dbReference type="RefSeq" id="XP_051860879.1">
    <property type="nucleotide sequence ID" value="XM_052004919.1"/>
</dbReference>
<protein>
    <submittedName>
        <fullName evidence="2">Uncharacterized protein LOC127565605</fullName>
    </submittedName>
</protein>
<reference evidence="2" key="1">
    <citation type="submission" date="2025-08" db="UniProtKB">
        <authorList>
            <consortium name="RefSeq"/>
        </authorList>
    </citation>
    <scope>IDENTIFICATION</scope>
    <source>
        <strain evidence="2">15112-1751.03</strain>
        <tissue evidence="2">Whole Adult</tissue>
    </source>
</reference>
<dbReference type="AlphaFoldDB" id="A0A9C6WFF1"/>
<dbReference type="Proteomes" id="UP000515160">
    <property type="component" value="Chromosome X"/>
</dbReference>
<keyword evidence="1" id="KW-1185">Reference proteome</keyword>
<evidence type="ECO:0000313" key="1">
    <source>
        <dbReference type="Proteomes" id="UP000515160"/>
    </source>
</evidence>
<organism evidence="1 2">
    <name type="scientific">Drosophila albomicans</name>
    <name type="common">Fruit fly</name>
    <dbReference type="NCBI Taxonomy" id="7291"/>
    <lineage>
        <taxon>Eukaryota</taxon>
        <taxon>Metazoa</taxon>
        <taxon>Ecdysozoa</taxon>
        <taxon>Arthropoda</taxon>
        <taxon>Hexapoda</taxon>
        <taxon>Insecta</taxon>
        <taxon>Pterygota</taxon>
        <taxon>Neoptera</taxon>
        <taxon>Endopterygota</taxon>
        <taxon>Diptera</taxon>
        <taxon>Brachycera</taxon>
        <taxon>Muscomorpha</taxon>
        <taxon>Ephydroidea</taxon>
        <taxon>Drosophilidae</taxon>
        <taxon>Drosophila</taxon>
    </lineage>
</organism>